<dbReference type="Proteomes" id="UP001319080">
    <property type="component" value="Unassembled WGS sequence"/>
</dbReference>
<keyword evidence="1" id="KW-1133">Transmembrane helix</keyword>
<proteinExistence type="predicted"/>
<accession>A0AAP2DW67</accession>
<dbReference type="InterPro" id="IPR011993">
    <property type="entry name" value="PH-like_dom_sf"/>
</dbReference>
<feature type="transmembrane region" description="Helical" evidence="1">
    <location>
        <begin position="44"/>
        <end position="61"/>
    </location>
</feature>
<sequence length="180" mass="20846">MSLKNRPLRFFGITFLLFFILHSSIFLAQNSLDPFAERIDDALLPSFLMTLLIMSSIYFKWDPTASHKMAVDFPMREGEEILKSAEVGYILHSKPVQGRLKLTNQRLMFRYLQDEPPIGVRQLEADLEEISEVKLSVTHSIYRTGITVKVKDREHIFTVSLADRWVDDIRNVVRHGHTAN</sequence>
<evidence type="ECO:0000256" key="1">
    <source>
        <dbReference type="SAM" id="Phobius"/>
    </source>
</evidence>
<organism evidence="2 3">
    <name type="scientific">Dawidia cretensis</name>
    <dbReference type="NCBI Taxonomy" id="2782350"/>
    <lineage>
        <taxon>Bacteria</taxon>
        <taxon>Pseudomonadati</taxon>
        <taxon>Bacteroidota</taxon>
        <taxon>Cytophagia</taxon>
        <taxon>Cytophagales</taxon>
        <taxon>Chryseotaleaceae</taxon>
        <taxon>Dawidia</taxon>
    </lineage>
</organism>
<keyword evidence="1" id="KW-0812">Transmembrane</keyword>
<evidence type="ECO:0000313" key="3">
    <source>
        <dbReference type="Proteomes" id="UP001319080"/>
    </source>
</evidence>
<dbReference type="RefSeq" id="WP_254082707.1">
    <property type="nucleotide sequence ID" value="NZ_JAHESE010000001.1"/>
</dbReference>
<dbReference type="EMBL" id="JAHESE010000001">
    <property type="protein sequence ID" value="MBT1707132.1"/>
    <property type="molecule type" value="Genomic_DNA"/>
</dbReference>
<evidence type="ECO:0008006" key="4">
    <source>
        <dbReference type="Google" id="ProtNLM"/>
    </source>
</evidence>
<name>A0AAP2DW67_9BACT</name>
<gene>
    <name evidence="2" type="ORF">KK062_02805</name>
</gene>
<comment type="caution">
    <text evidence="2">The sequence shown here is derived from an EMBL/GenBank/DDBJ whole genome shotgun (WGS) entry which is preliminary data.</text>
</comment>
<evidence type="ECO:0000313" key="2">
    <source>
        <dbReference type="EMBL" id="MBT1707132.1"/>
    </source>
</evidence>
<protein>
    <recommendedName>
        <fullName evidence="4">GRAM domain-containing protein</fullName>
    </recommendedName>
</protein>
<dbReference type="Gene3D" id="2.30.29.30">
    <property type="entry name" value="Pleckstrin-homology domain (PH domain)/Phosphotyrosine-binding domain (PTB)"/>
    <property type="match status" value="1"/>
</dbReference>
<keyword evidence="1" id="KW-0472">Membrane</keyword>
<reference evidence="2 3" key="1">
    <citation type="submission" date="2021-05" db="EMBL/GenBank/DDBJ databases">
        <title>A Polyphasic approach of four new species of the genus Ohtaekwangia: Ohtaekwangia histidinii sp. nov., Ohtaekwangia cretensis sp. nov., Ohtaekwangia indiensis sp. nov., Ohtaekwangia reichenbachii sp. nov. from diverse environment.</title>
        <authorList>
            <person name="Octaviana S."/>
        </authorList>
    </citation>
    <scope>NUCLEOTIDE SEQUENCE [LARGE SCALE GENOMIC DNA]</scope>
    <source>
        <strain evidence="2 3">PWU5</strain>
    </source>
</reference>
<dbReference type="AlphaFoldDB" id="A0AAP2DW67"/>
<keyword evidence="3" id="KW-1185">Reference proteome</keyword>